<dbReference type="InterPro" id="IPR018821">
    <property type="entry name" value="DUF294_put_nucleoTrafse_sb-bd"/>
</dbReference>
<feature type="domain" description="Cyclic nucleotide-binding" evidence="3">
    <location>
        <begin position="19"/>
        <end position="139"/>
    </location>
</feature>
<proteinExistence type="predicted"/>
<dbReference type="EMBL" id="JAAGNX010000002">
    <property type="protein sequence ID" value="NDV62573.1"/>
    <property type="molecule type" value="Genomic_DNA"/>
</dbReference>
<dbReference type="Pfam" id="PF00027">
    <property type="entry name" value="cNMP_binding"/>
    <property type="match status" value="1"/>
</dbReference>
<evidence type="ECO:0000256" key="1">
    <source>
        <dbReference type="ARBA" id="ARBA00022737"/>
    </source>
</evidence>
<dbReference type="PANTHER" id="PTHR48108:SF26">
    <property type="entry name" value="CBS DOMAIN-CONTAINING PROTEIN DDB_G0289609"/>
    <property type="match status" value="1"/>
</dbReference>
<keyword evidence="2" id="KW-0129">CBS domain</keyword>
<dbReference type="Pfam" id="PF00571">
    <property type="entry name" value="CBS"/>
    <property type="match status" value="2"/>
</dbReference>
<dbReference type="RefSeq" id="WP_163964676.1">
    <property type="nucleotide sequence ID" value="NZ_JAAGNX010000002.1"/>
</dbReference>
<evidence type="ECO:0000259" key="4">
    <source>
        <dbReference type="PROSITE" id="PS51371"/>
    </source>
</evidence>
<name>A0A6B2M1H4_9BACT</name>
<sequence length="650" mass="72919">MKGSSISVRIADFLKDYPPFEFLEVEALRELAGKSKVKFHEDGEIVFSQGQPRDQWIYVIQQGNIRVIDEEGETEQLIDLRGPGDLLGLQGIRSEEPYVHTCKTETETILYGLPREKFVEEAQKSGKARRYLAAYFSLNPAYVWSRNPHHDDSDQGPITLRRGGLEEVGPPQSGARQALVTVMADTPIREVALKLQSKRVECVLVVDEDHRPIGKLTDADLRDRLLDGSVQPFAPVRDLMFTDLITASPTENTGDLLVKLTRYGKNFLVVTEDGTAHSRALGLVSERNLFLQYGRFPTVVGEAISSAPDLFSLRSLRDRLESLILEFLDSRHSLKWLMEMVGVLNRKLNSRVVELVVSAMEKEGWGAAPSDFAWLMMGSGGRDELLIRSAVYHALVYADPPAGEEEPYQTYFRELAHRAADALRQCGFLESPQNILAQNPDWCLPLQAMKARFSALIANPVSNHVYSARDAFDFYPLRETHCPLAESLSKHIDQELLKYPDFIRHMASDSLMNQPPRTIFKGYVVDKEGTRRDELAIKFHALLPLVDVGRVLSLEAGLRKPTATYKRFEKAADRAGRDTPLGNLYQEASGAFLVAQYARISQGLRTGTDGAVIHPSALDAETRTLLITSFRTIYSTLEATAQHFSLNWRG</sequence>
<organism evidence="5 6">
    <name type="scientific">Oceanipulchritudo coccoides</name>
    <dbReference type="NCBI Taxonomy" id="2706888"/>
    <lineage>
        <taxon>Bacteria</taxon>
        <taxon>Pseudomonadati</taxon>
        <taxon>Verrucomicrobiota</taxon>
        <taxon>Opitutia</taxon>
        <taxon>Puniceicoccales</taxon>
        <taxon>Oceanipulchritudinaceae</taxon>
        <taxon>Oceanipulchritudo</taxon>
    </lineage>
</organism>
<dbReference type="Pfam" id="PF03445">
    <property type="entry name" value="DUF294"/>
    <property type="match status" value="1"/>
</dbReference>
<dbReference type="PROSITE" id="PS50042">
    <property type="entry name" value="CNMP_BINDING_3"/>
    <property type="match status" value="1"/>
</dbReference>
<dbReference type="InterPro" id="IPR014710">
    <property type="entry name" value="RmlC-like_jellyroll"/>
</dbReference>
<dbReference type="SUPFAM" id="SSF54631">
    <property type="entry name" value="CBS-domain pair"/>
    <property type="match status" value="1"/>
</dbReference>
<dbReference type="SUPFAM" id="SSF51206">
    <property type="entry name" value="cAMP-binding domain-like"/>
    <property type="match status" value="1"/>
</dbReference>
<dbReference type="Gene3D" id="2.60.120.10">
    <property type="entry name" value="Jelly Rolls"/>
    <property type="match status" value="1"/>
</dbReference>
<dbReference type="Proteomes" id="UP000478417">
    <property type="component" value="Unassembled WGS sequence"/>
</dbReference>
<dbReference type="GO" id="GO:0008773">
    <property type="term" value="F:[protein-PII] uridylyltransferase activity"/>
    <property type="evidence" value="ECO:0007669"/>
    <property type="project" value="InterPro"/>
</dbReference>
<comment type="caution">
    <text evidence="5">The sequence shown here is derived from an EMBL/GenBank/DDBJ whole genome shotgun (WGS) entry which is preliminary data.</text>
</comment>
<evidence type="ECO:0000313" key="5">
    <source>
        <dbReference type="EMBL" id="NDV62573.1"/>
    </source>
</evidence>
<dbReference type="PROSITE" id="PS51371">
    <property type="entry name" value="CBS"/>
    <property type="match status" value="1"/>
</dbReference>
<evidence type="ECO:0000313" key="6">
    <source>
        <dbReference type="Proteomes" id="UP000478417"/>
    </source>
</evidence>
<gene>
    <name evidence="5" type="ORF">G0Q06_08930</name>
</gene>
<keyword evidence="6" id="KW-1185">Reference proteome</keyword>
<dbReference type="InterPro" id="IPR000644">
    <property type="entry name" value="CBS_dom"/>
</dbReference>
<dbReference type="InterPro" id="IPR046342">
    <property type="entry name" value="CBS_dom_sf"/>
</dbReference>
<accession>A0A6B2M1H4</accession>
<dbReference type="CDD" id="cd05401">
    <property type="entry name" value="NT_GlnE_GlnD_like"/>
    <property type="match status" value="1"/>
</dbReference>
<dbReference type="InterPro" id="IPR005105">
    <property type="entry name" value="GlnD_Uridyltrans_N"/>
</dbReference>
<protein>
    <submittedName>
        <fullName evidence="5">CBS domain-containing protein</fullName>
    </submittedName>
</protein>
<keyword evidence="1" id="KW-0677">Repeat</keyword>
<evidence type="ECO:0000256" key="2">
    <source>
        <dbReference type="PROSITE-ProRule" id="PRU00703"/>
    </source>
</evidence>
<dbReference type="SMART" id="SM00116">
    <property type="entry name" value="CBS"/>
    <property type="match status" value="2"/>
</dbReference>
<dbReference type="InterPro" id="IPR018490">
    <property type="entry name" value="cNMP-bd_dom_sf"/>
</dbReference>
<feature type="domain" description="CBS" evidence="4">
    <location>
        <begin position="175"/>
        <end position="233"/>
    </location>
</feature>
<evidence type="ECO:0000259" key="3">
    <source>
        <dbReference type="PROSITE" id="PS50042"/>
    </source>
</evidence>
<dbReference type="CDD" id="cd00038">
    <property type="entry name" value="CAP_ED"/>
    <property type="match status" value="1"/>
</dbReference>
<dbReference type="InterPro" id="IPR051462">
    <property type="entry name" value="CBS_domain-containing"/>
</dbReference>
<dbReference type="Gene3D" id="3.10.580.10">
    <property type="entry name" value="CBS-domain"/>
    <property type="match status" value="1"/>
</dbReference>
<dbReference type="PANTHER" id="PTHR48108">
    <property type="entry name" value="CBS DOMAIN-CONTAINING PROTEIN CBSX2, CHLOROPLASTIC"/>
    <property type="match status" value="1"/>
</dbReference>
<reference evidence="5 6" key="1">
    <citation type="submission" date="2020-02" db="EMBL/GenBank/DDBJ databases">
        <title>Albibacoteraceae fam. nov., the first described family within the subdivision 4 Verrucomicrobia.</title>
        <authorList>
            <person name="Xi F."/>
        </authorList>
    </citation>
    <scope>NUCLEOTIDE SEQUENCE [LARGE SCALE GENOMIC DNA]</scope>
    <source>
        <strain evidence="5 6">CK1056</strain>
    </source>
</reference>
<dbReference type="InterPro" id="IPR000595">
    <property type="entry name" value="cNMP-bd_dom"/>
</dbReference>
<dbReference type="SMART" id="SM00100">
    <property type="entry name" value="cNMP"/>
    <property type="match status" value="1"/>
</dbReference>
<dbReference type="Pfam" id="PF10335">
    <property type="entry name" value="DUF294_C"/>
    <property type="match status" value="1"/>
</dbReference>
<dbReference type="AlphaFoldDB" id="A0A6B2M1H4"/>